<feature type="non-terminal residue" evidence="1">
    <location>
        <position position="1"/>
    </location>
</feature>
<protein>
    <submittedName>
        <fullName evidence="1">Uncharacterized protein</fullName>
    </submittedName>
</protein>
<evidence type="ECO:0000313" key="2">
    <source>
        <dbReference type="Proteomes" id="UP001206126"/>
    </source>
</evidence>
<reference evidence="1 2" key="1">
    <citation type="submission" date="2022-08" db="EMBL/GenBank/DDBJ databases">
        <title>Reclassification of Massilia species as members of the genera Telluria, Duganella, Pseudoduganella, Mokoshia gen. nov. and Zemynaea gen. nov. using orthogonal and non-orthogonal genome-based approaches.</title>
        <authorList>
            <person name="Bowman J.P."/>
        </authorList>
    </citation>
    <scope>NUCLEOTIDE SEQUENCE [LARGE SCALE GENOMIC DNA]</scope>
    <source>
        <strain evidence="1 2">JCM 31605</strain>
    </source>
</reference>
<keyword evidence="2" id="KW-1185">Reference proteome</keyword>
<dbReference type="RefSeq" id="WP_258824690.1">
    <property type="nucleotide sequence ID" value="NZ_JANUHB010000029.1"/>
</dbReference>
<comment type="caution">
    <text evidence="1">The sequence shown here is derived from an EMBL/GenBank/DDBJ whole genome shotgun (WGS) entry which is preliminary data.</text>
</comment>
<evidence type="ECO:0000313" key="1">
    <source>
        <dbReference type="EMBL" id="MCS0810861.1"/>
    </source>
</evidence>
<dbReference type="EMBL" id="JANUHB010000029">
    <property type="protein sequence ID" value="MCS0810861.1"/>
    <property type="molecule type" value="Genomic_DNA"/>
</dbReference>
<feature type="non-terminal residue" evidence="1">
    <location>
        <position position="92"/>
    </location>
</feature>
<dbReference type="Proteomes" id="UP001206126">
    <property type="component" value="Unassembled WGS sequence"/>
</dbReference>
<gene>
    <name evidence="1" type="ORF">NX774_23325</name>
</gene>
<proteinExistence type="predicted"/>
<sequence>IVKEQADHAALLRCANRFVRQQQRSEIMQRFAFVVNFIFASGQFPGEPCQLNYLIRFAFGSPPKQGPNYSKPLLRYARAFEHFLKTVLLRYQ</sequence>
<organism evidence="1 2">
    <name type="scientific">Massilia agilis</name>
    <dbReference type="NCBI Taxonomy" id="1811226"/>
    <lineage>
        <taxon>Bacteria</taxon>
        <taxon>Pseudomonadati</taxon>
        <taxon>Pseudomonadota</taxon>
        <taxon>Betaproteobacteria</taxon>
        <taxon>Burkholderiales</taxon>
        <taxon>Oxalobacteraceae</taxon>
        <taxon>Telluria group</taxon>
        <taxon>Massilia</taxon>
    </lineage>
</organism>
<name>A0ABT2DK85_9BURK</name>
<accession>A0ABT2DK85</accession>